<dbReference type="InterPro" id="IPR041657">
    <property type="entry name" value="HTH_17"/>
</dbReference>
<name>A0A4Q7X364_9ACTN</name>
<keyword evidence="3" id="KW-1185">Reference proteome</keyword>
<reference evidence="2 3" key="1">
    <citation type="journal article" date="2015" name="Stand. Genomic Sci.">
        <title>Genomic Encyclopedia of Bacterial and Archaeal Type Strains, Phase III: the genomes of soil and plant-associated and newly described type strains.</title>
        <authorList>
            <person name="Whitman W.B."/>
            <person name="Woyke T."/>
            <person name="Klenk H.P."/>
            <person name="Zhou Y."/>
            <person name="Lilburn T.G."/>
            <person name="Beck B.J."/>
            <person name="De Vos P."/>
            <person name="Vandamme P."/>
            <person name="Eisen J.A."/>
            <person name="Garrity G."/>
            <person name="Hugenholtz P."/>
            <person name="Kyrpides N.C."/>
        </authorList>
    </citation>
    <scope>NUCLEOTIDE SEQUENCE [LARGE SCALE GENOMIC DNA]</scope>
    <source>
        <strain evidence="2 3">VKM Ac-2540</strain>
    </source>
</reference>
<accession>A0A4Q7X364</accession>
<proteinExistence type="predicted"/>
<gene>
    <name evidence="2" type="ORF">EV645_3984</name>
</gene>
<dbReference type="OrthoDB" id="3784042at2"/>
<dbReference type="NCBIfam" id="TIGR01764">
    <property type="entry name" value="excise"/>
    <property type="match status" value="1"/>
</dbReference>
<evidence type="ECO:0000313" key="2">
    <source>
        <dbReference type="EMBL" id="RZU16419.1"/>
    </source>
</evidence>
<comment type="caution">
    <text evidence="2">The sequence shown here is derived from an EMBL/GenBank/DDBJ whole genome shotgun (WGS) entry which is preliminary data.</text>
</comment>
<dbReference type="EMBL" id="SHKR01000012">
    <property type="protein sequence ID" value="RZU16419.1"/>
    <property type="molecule type" value="Genomic_DNA"/>
</dbReference>
<protein>
    <submittedName>
        <fullName evidence="2">Excisionase family DNA binding protein</fullName>
    </submittedName>
</protein>
<dbReference type="InterPro" id="IPR010093">
    <property type="entry name" value="SinI_DNA-bd"/>
</dbReference>
<organism evidence="2 3">
    <name type="scientific">Kribbella rubisoli</name>
    <dbReference type="NCBI Taxonomy" id="3075929"/>
    <lineage>
        <taxon>Bacteria</taxon>
        <taxon>Bacillati</taxon>
        <taxon>Actinomycetota</taxon>
        <taxon>Actinomycetes</taxon>
        <taxon>Propionibacteriales</taxon>
        <taxon>Kribbellaceae</taxon>
        <taxon>Kribbella</taxon>
    </lineage>
</organism>
<dbReference type="Pfam" id="PF12728">
    <property type="entry name" value="HTH_17"/>
    <property type="match status" value="1"/>
</dbReference>
<dbReference type="GO" id="GO:0003677">
    <property type="term" value="F:DNA binding"/>
    <property type="evidence" value="ECO:0007669"/>
    <property type="project" value="InterPro"/>
</dbReference>
<dbReference type="AlphaFoldDB" id="A0A4Q7X364"/>
<evidence type="ECO:0000259" key="1">
    <source>
        <dbReference type="Pfam" id="PF12728"/>
    </source>
</evidence>
<sequence>MSWLTVPEVAAELRVSVEHVRRSIRRGDLLAVNLATSGRPTYRISQSALDGFLEARRTS</sequence>
<dbReference type="Proteomes" id="UP000292027">
    <property type="component" value="Unassembled WGS sequence"/>
</dbReference>
<evidence type="ECO:0000313" key="3">
    <source>
        <dbReference type="Proteomes" id="UP000292027"/>
    </source>
</evidence>
<feature type="domain" description="Helix-turn-helix" evidence="1">
    <location>
        <begin position="3"/>
        <end position="57"/>
    </location>
</feature>
<dbReference type="RefSeq" id="WP_130445330.1">
    <property type="nucleotide sequence ID" value="NZ_SHKR01000012.1"/>
</dbReference>